<dbReference type="EMBL" id="BSNF01000008">
    <property type="protein sequence ID" value="GLQ07593.1"/>
    <property type="molecule type" value="Genomic_DNA"/>
</dbReference>
<reference evidence="2" key="1">
    <citation type="journal article" date="2014" name="Int. J. Syst. Evol. Microbiol.">
        <title>Complete genome of a new Firmicutes species belonging to the dominant human colonic microbiota ('Ruminococcus bicirculans') reveals two chromosomes and a selective capacity to utilize plant glucans.</title>
        <authorList>
            <consortium name="NISC Comparative Sequencing Program"/>
            <person name="Wegmann U."/>
            <person name="Louis P."/>
            <person name="Goesmann A."/>
            <person name="Henrissat B."/>
            <person name="Duncan S.H."/>
            <person name="Flint H.J."/>
        </authorList>
    </citation>
    <scope>NUCLEOTIDE SEQUENCE</scope>
    <source>
        <strain evidence="2">NBRC 103408</strain>
    </source>
</reference>
<feature type="transmembrane region" description="Helical" evidence="1">
    <location>
        <begin position="7"/>
        <end position="29"/>
    </location>
</feature>
<keyword evidence="1" id="KW-0472">Membrane</keyword>
<feature type="transmembrane region" description="Helical" evidence="1">
    <location>
        <begin position="41"/>
        <end position="63"/>
    </location>
</feature>
<evidence type="ECO:0000313" key="3">
    <source>
        <dbReference type="Proteomes" id="UP001161409"/>
    </source>
</evidence>
<reference evidence="2" key="2">
    <citation type="submission" date="2023-01" db="EMBL/GenBank/DDBJ databases">
        <title>Draft genome sequence of Sneathiella chinensis strain NBRC 103408.</title>
        <authorList>
            <person name="Sun Q."/>
            <person name="Mori K."/>
        </authorList>
    </citation>
    <scope>NUCLEOTIDE SEQUENCE</scope>
    <source>
        <strain evidence="2">NBRC 103408</strain>
    </source>
</reference>
<proteinExistence type="predicted"/>
<sequence length="133" mass="13977">MGRKLGLIYIRLAILWLLGGMIFGTWLGITENFQYSNPHAHANLVGFAVSALFGLILAVYPAVACPKLGMLQLVVYQVGAVLLVAGKVVVSDDPTNVGLVATGSIVTIIGTALFAVMLFTAGRRKTTEAEAAS</sequence>
<keyword evidence="1" id="KW-0812">Transmembrane</keyword>
<dbReference type="SUPFAM" id="SSF81442">
    <property type="entry name" value="Cytochrome c oxidase subunit I-like"/>
    <property type="match status" value="1"/>
</dbReference>
<organism evidence="2 3">
    <name type="scientific">Sneathiella chinensis</name>
    <dbReference type="NCBI Taxonomy" id="349750"/>
    <lineage>
        <taxon>Bacteria</taxon>
        <taxon>Pseudomonadati</taxon>
        <taxon>Pseudomonadota</taxon>
        <taxon>Alphaproteobacteria</taxon>
        <taxon>Sneathiellales</taxon>
        <taxon>Sneathiellaceae</taxon>
        <taxon>Sneathiella</taxon>
    </lineage>
</organism>
<keyword evidence="3" id="KW-1185">Reference proteome</keyword>
<keyword evidence="1" id="KW-1133">Transmembrane helix</keyword>
<evidence type="ECO:0000313" key="2">
    <source>
        <dbReference type="EMBL" id="GLQ07593.1"/>
    </source>
</evidence>
<feature type="transmembrane region" description="Helical" evidence="1">
    <location>
        <begin position="70"/>
        <end position="90"/>
    </location>
</feature>
<protein>
    <recommendedName>
        <fullName evidence="4">Cytochrome-c oxidase</fullName>
    </recommendedName>
</protein>
<evidence type="ECO:0008006" key="4">
    <source>
        <dbReference type="Google" id="ProtNLM"/>
    </source>
</evidence>
<gene>
    <name evidence="2" type="ORF">GCM10007924_28140</name>
</gene>
<feature type="transmembrane region" description="Helical" evidence="1">
    <location>
        <begin position="96"/>
        <end position="119"/>
    </location>
</feature>
<dbReference type="InterPro" id="IPR036927">
    <property type="entry name" value="Cyt_c_oxase-like_su1_sf"/>
</dbReference>
<evidence type="ECO:0000256" key="1">
    <source>
        <dbReference type="SAM" id="Phobius"/>
    </source>
</evidence>
<name>A0ABQ5U8S0_9PROT</name>
<accession>A0ABQ5U8S0</accession>
<comment type="caution">
    <text evidence="2">The sequence shown here is derived from an EMBL/GenBank/DDBJ whole genome shotgun (WGS) entry which is preliminary data.</text>
</comment>
<dbReference type="RefSeq" id="WP_169561658.1">
    <property type="nucleotide sequence ID" value="NZ_BSNF01000008.1"/>
</dbReference>
<dbReference type="Proteomes" id="UP001161409">
    <property type="component" value="Unassembled WGS sequence"/>
</dbReference>